<organism evidence="1 2">
    <name type="scientific">Molorchus minor</name>
    <dbReference type="NCBI Taxonomy" id="1323400"/>
    <lineage>
        <taxon>Eukaryota</taxon>
        <taxon>Metazoa</taxon>
        <taxon>Ecdysozoa</taxon>
        <taxon>Arthropoda</taxon>
        <taxon>Hexapoda</taxon>
        <taxon>Insecta</taxon>
        <taxon>Pterygota</taxon>
        <taxon>Neoptera</taxon>
        <taxon>Endopterygota</taxon>
        <taxon>Coleoptera</taxon>
        <taxon>Polyphaga</taxon>
        <taxon>Cucujiformia</taxon>
        <taxon>Chrysomeloidea</taxon>
        <taxon>Cerambycidae</taxon>
        <taxon>Lamiinae</taxon>
        <taxon>Monochamini</taxon>
        <taxon>Molorchus</taxon>
    </lineage>
</organism>
<comment type="caution">
    <text evidence="1">The sequence shown here is derived from an EMBL/GenBank/DDBJ whole genome shotgun (WGS) entry which is preliminary data.</text>
</comment>
<evidence type="ECO:0000313" key="1">
    <source>
        <dbReference type="EMBL" id="KAJ8984941.1"/>
    </source>
</evidence>
<keyword evidence="2" id="KW-1185">Reference proteome</keyword>
<sequence length="397" mass="44374">MENGVESVWINPLQIDSPNFDGQILLERPKKIEENDMKPKEDIQVPFISMEPEIITDSPDPEYEDTADLATSIAKLRSLLQQRSSESSVSTPAVSPIFIDDEYGIKKSPATYKITFFNARPPEEFPQRLAEAENISDIDEGDGVMPSFYKFCAKTATGVFDKTINTIKTALPSNIQGIGQLDNAWIFVQTDQTEAEILTRMKKLLTERKEYCTLDTDIDTAYEAIDSLETYRTNASGFPPNVEFEDELDDFEVKLPITKALVDIMCELLADTNSPFLQEPLVKAILLSFGTSIQNIVISKIDGYMECLLTDLITIPETSNYNTLSLEMDAYVEALLNGLPDVVNVTFGKPALTKALTLLITSLQIWNINQDIALQIFELISMKLIEERTQISPPASA</sequence>
<gene>
    <name evidence="1" type="ORF">NQ317_012192</name>
</gene>
<proteinExistence type="predicted"/>
<reference evidence="1" key="1">
    <citation type="journal article" date="2023" name="Insect Mol. Biol.">
        <title>Genome sequencing provides insights into the evolution of gene families encoding plant cell wall-degrading enzymes in longhorned beetles.</title>
        <authorList>
            <person name="Shin N.R."/>
            <person name="Okamura Y."/>
            <person name="Kirsch R."/>
            <person name="Pauchet Y."/>
        </authorList>
    </citation>
    <scope>NUCLEOTIDE SEQUENCE</scope>
    <source>
        <strain evidence="1">MMC_N1</strain>
    </source>
</reference>
<evidence type="ECO:0000313" key="2">
    <source>
        <dbReference type="Proteomes" id="UP001162164"/>
    </source>
</evidence>
<accession>A0ABQ9K4G0</accession>
<protein>
    <submittedName>
        <fullName evidence="1">Uncharacterized protein</fullName>
    </submittedName>
</protein>
<dbReference type="Proteomes" id="UP001162164">
    <property type="component" value="Unassembled WGS sequence"/>
</dbReference>
<dbReference type="EMBL" id="JAPWTJ010000023">
    <property type="protein sequence ID" value="KAJ8984941.1"/>
    <property type="molecule type" value="Genomic_DNA"/>
</dbReference>
<name>A0ABQ9K4G0_9CUCU</name>